<dbReference type="OrthoDB" id="347435at2759"/>
<organism evidence="1">
    <name type="scientific">Absidia glauca</name>
    <name type="common">Pin mould</name>
    <dbReference type="NCBI Taxonomy" id="4829"/>
    <lineage>
        <taxon>Eukaryota</taxon>
        <taxon>Fungi</taxon>
        <taxon>Fungi incertae sedis</taxon>
        <taxon>Mucoromycota</taxon>
        <taxon>Mucoromycotina</taxon>
        <taxon>Mucoromycetes</taxon>
        <taxon>Mucorales</taxon>
        <taxon>Cunninghamellaceae</taxon>
        <taxon>Absidia</taxon>
    </lineage>
</organism>
<dbReference type="STRING" id="4829.A0A163MWG9"/>
<dbReference type="AlphaFoldDB" id="A0A163MWG9"/>
<evidence type="ECO:0000313" key="2">
    <source>
        <dbReference type="Proteomes" id="UP000078561"/>
    </source>
</evidence>
<sequence>MSSCQLLPQAKSSLQHITDHINSNGLECNERPLIVGLSGLPGIGKTTLSHTLGYILEQEHELPTMTLCLDKTSAEHSLVELMETLEEWIRTKEYSVIFVEGALMGYRAIPSTHRVWSQLLERQLTPNDDSYHTLVKFNETLASLETHLYPLIDTFIQLSANHLDEWRSVLGNQSTVHQLYLERLDNYGFFDEGSLSSSSPVRKTTRRHGSDHSEVARHLVLYLDQDRKLVRSRRIVDGLSPPQEEDQNRNGIIQRSSALASTVKRITATSGRDRRRTWMSSALIRQQRKYIIETLNPRVLISFAMMSLLGLLGYSRRLSFILDLFNKIHHFVF</sequence>
<name>A0A163MWG9_ABSGL</name>
<dbReference type="EMBL" id="LT555008">
    <property type="protein sequence ID" value="SAM09461.1"/>
    <property type="molecule type" value="Genomic_DNA"/>
</dbReference>
<reference evidence="1" key="1">
    <citation type="submission" date="2016-04" db="EMBL/GenBank/DDBJ databases">
        <authorList>
            <person name="Evans L.H."/>
            <person name="Alamgir A."/>
            <person name="Owens N."/>
            <person name="Weber N.D."/>
            <person name="Virtaneva K."/>
            <person name="Barbian K."/>
            <person name="Babar A."/>
            <person name="Rosenke K."/>
        </authorList>
    </citation>
    <scope>NUCLEOTIDE SEQUENCE [LARGE SCALE GENOMIC DNA]</scope>
    <source>
        <strain evidence="1">CBS 101.48</strain>
    </source>
</reference>
<keyword evidence="2" id="KW-1185">Reference proteome</keyword>
<dbReference type="InterPro" id="IPR027417">
    <property type="entry name" value="P-loop_NTPase"/>
</dbReference>
<dbReference type="Proteomes" id="UP000078561">
    <property type="component" value="Unassembled WGS sequence"/>
</dbReference>
<proteinExistence type="predicted"/>
<dbReference type="SUPFAM" id="SSF52540">
    <property type="entry name" value="P-loop containing nucleoside triphosphate hydrolases"/>
    <property type="match status" value="2"/>
</dbReference>
<dbReference type="InParanoid" id="A0A163MWG9"/>
<protein>
    <submittedName>
        <fullName evidence="1">Uncharacterized protein</fullName>
    </submittedName>
</protein>
<gene>
    <name evidence="1" type="primary">ABSGL_15137.1 scaffold 15162</name>
</gene>
<dbReference type="Gene3D" id="3.40.50.300">
    <property type="entry name" value="P-loop containing nucleotide triphosphate hydrolases"/>
    <property type="match status" value="1"/>
</dbReference>
<accession>A0A163MWG9</accession>
<evidence type="ECO:0000313" key="1">
    <source>
        <dbReference type="EMBL" id="SAM09461.1"/>
    </source>
</evidence>